<dbReference type="Proteomes" id="UP000092993">
    <property type="component" value="Unassembled WGS sequence"/>
</dbReference>
<gene>
    <name evidence="2" type="ORF">A0H81_08802</name>
</gene>
<evidence type="ECO:0000256" key="1">
    <source>
        <dbReference type="SAM" id="MobiDB-lite"/>
    </source>
</evidence>
<organism evidence="2 3">
    <name type="scientific">Grifola frondosa</name>
    <name type="common">Maitake</name>
    <name type="synonym">Polyporus frondosus</name>
    <dbReference type="NCBI Taxonomy" id="5627"/>
    <lineage>
        <taxon>Eukaryota</taxon>
        <taxon>Fungi</taxon>
        <taxon>Dikarya</taxon>
        <taxon>Basidiomycota</taxon>
        <taxon>Agaricomycotina</taxon>
        <taxon>Agaricomycetes</taxon>
        <taxon>Polyporales</taxon>
        <taxon>Grifolaceae</taxon>
        <taxon>Grifola</taxon>
    </lineage>
</organism>
<accession>A0A1C7M4W1</accession>
<sequence length="144" mass="15686">MFYLYLDPPSTTSCSTQTILGARGAGHSLVNGSGVARTHPCPNASGVAGDALNMQPRLTVILVTQLDEPKRVGMKARSVGYCRIRRYIPDAYQTSGELRPTTLLSERSAKGSSETCESAQRTCHRDHGGCMARRSCCRHWAREA</sequence>
<protein>
    <submittedName>
        <fullName evidence="2">Uncharacterized protein</fullName>
    </submittedName>
</protein>
<evidence type="ECO:0000313" key="3">
    <source>
        <dbReference type="Proteomes" id="UP000092993"/>
    </source>
</evidence>
<dbReference type="AlphaFoldDB" id="A0A1C7M4W1"/>
<name>A0A1C7M4W1_GRIFR</name>
<keyword evidence="3" id="KW-1185">Reference proteome</keyword>
<proteinExistence type="predicted"/>
<reference evidence="2 3" key="1">
    <citation type="submission" date="2016-03" db="EMBL/GenBank/DDBJ databases">
        <title>Whole genome sequencing of Grifola frondosa 9006-11.</title>
        <authorList>
            <person name="Min B."/>
            <person name="Park H."/>
            <person name="Kim J.-G."/>
            <person name="Cho H."/>
            <person name="Oh Y.-L."/>
            <person name="Kong W.-S."/>
            <person name="Choi I.-G."/>
        </authorList>
    </citation>
    <scope>NUCLEOTIDE SEQUENCE [LARGE SCALE GENOMIC DNA]</scope>
    <source>
        <strain evidence="2 3">9006-11</strain>
    </source>
</reference>
<evidence type="ECO:0000313" key="2">
    <source>
        <dbReference type="EMBL" id="OBZ71537.1"/>
    </source>
</evidence>
<comment type="caution">
    <text evidence="2">The sequence shown here is derived from an EMBL/GenBank/DDBJ whole genome shotgun (WGS) entry which is preliminary data.</text>
</comment>
<dbReference type="EMBL" id="LUGG01000011">
    <property type="protein sequence ID" value="OBZ71537.1"/>
    <property type="molecule type" value="Genomic_DNA"/>
</dbReference>
<feature type="region of interest" description="Disordered" evidence="1">
    <location>
        <begin position="99"/>
        <end position="118"/>
    </location>
</feature>